<dbReference type="SUPFAM" id="SSF52540">
    <property type="entry name" value="P-loop containing nucleoside triphosphate hydrolases"/>
    <property type="match status" value="1"/>
</dbReference>
<organism evidence="3 4">
    <name type="scientific">Allocatelliglobosispora scoriae</name>
    <dbReference type="NCBI Taxonomy" id="643052"/>
    <lineage>
        <taxon>Bacteria</taxon>
        <taxon>Bacillati</taxon>
        <taxon>Actinomycetota</taxon>
        <taxon>Actinomycetes</taxon>
        <taxon>Micromonosporales</taxon>
        <taxon>Micromonosporaceae</taxon>
        <taxon>Allocatelliglobosispora</taxon>
    </lineage>
</organism>
<dbReference type="InterPro" id="IPR005662">
    <property type="entry name" value="GTPase_Era-like"/>
</dbReference>
<dbReference type="AlphaFoldDB" id="A0A841BTZ7"/>
<dbReference type="PANTHER" id="PTHR42698:SF1">
    <property type="entry name" value="GTPASE ERA, MITOCHONDRIAL"/>
    <property type="match status" value="1"/>
</dbReference>
<dbReference type="GO" id="GO:0000028">
    <property type="term" value="P:ribosomal small subunit assembly"/>
    <property type="evidence" value="ECO:0007669"/>
    <property type="project" value="TreeGrafter"/>
</dbReference>
<accession>A0A841BTZ7</accession>
<dbReference type="CDD" id="cd00882">
    <property type="entry name" value="Ras_like_GTPase"/>
    <property type="match status" value="1"/>
</dbReference>
<name>A0A841BTZ7_9ACTN</name>
<dbReference type="InterPro" id="IPR027417">
    <property type="entry name" value="P-loop_NTPase"/>
</dbReference>
<dbReference type="Proteomes" id="UP000587527">
    <property type="component" value="Unassembled WGS sequence"/>
</dbReference>
<evidence type="ECO:0000256" key="1">
    <source>
        <dbReference type="SAM" id="MobiDB-lite"/>
    </source>
</evidence>
<dbReference type="GO" id="GO:0043024">
    <property type="term" value="F:ribosomal small subunit binding"/>
    <property type="evidence" value="ECO:0007669"/>
    <property type="project" value="TreeGrafter"/>
</dbReference>
<dbReference type="GO" id="GO:0019843">
    <property type="term" value="F:rRNA binding"/>
    <property type="evidence" value="ECO:0007669"/>
    <property type="project" value="TreeGrafter"/>
</dbReference>
<comment type="caution">
    <text evidence="3">The sequence shown here is derived from an EMBL/GenBank/DDBJ whole genome shotgun (WGS) entry which is preliminary data.</text>
</comment>
<evidence type="ECO:0000259" key="2">
    <source>
        <dbReference type="Pfam" id="PF01926"/>
    </source>
</evidence>
<dbReference type="InterPro" id="IPR006073">
    <property type="entry name" value="GTP-bd"/>
</dbReference>
<feature type="compositionally biased region" description="Pro residues" evidence="1">
    <location>
        <begin position="417"/>
        <end position="427"/>
    </location>
</feature>
<keyword evidence="4" id="KW-1185">Reference proteome</keyword>
<dbReference type="GO" id="GO:0005525">
    <property type="term" value="F:GTP binding"/>
    <property type="evidence" value="ECO:0007669"/>
    <property type="project" value="InterPro"/>
</dbReference>
<proteinExistence type="predicted"/>
<dbReference type="GO" id="GO:0005829">
    <property type="term" value="C:cytosol"/>
    <property type="evidence" value="ECO:0007669"/>
    <property type="project" value="TreeGrafter"/>
</dbReference>
<reference evidence="3 4" key="1">
    <citation type="submission" date="2020-08" db="EMBL/GenBank/DDBJ databases">
        <title>Sequencing the genomes of 1000 actinobacteria strains.</title>
        <authorList>
            <person name="Klenk H.-P."/>
        </authorList>
    </citation>
    <scope>NUCLEOTIDE SEQUENCE [LARGE SCALE GENOMIC DNA]</scope>
    <source>
        <strain evidence="3 4">DSM 45362</strain>
    </source>
</reference>
<protein>
    <recommendedName>
        <fullName evidence="2">G domain-containing protein</fullName>
    </recommendedName>
</protein>
<feature type="compositionally biased region" description="Acidic residues" evidence="1">
    <location>
        <begin position="243"/>
        <end position="305"/>
    </location>
</feature>
<evidence type="ECO:0000313" key="3">
    <source>
        <dbReference type="EMBL" id="MBB5870906.1"/>
    </source>
</evidence>
<dbReference type="Pfam" id="PF01926">
    <property type="entry name" value="MMR_HSR1"/>
    <property type="match status" value="1"/>
</dbReference>
<sequence>MTSSSSVRPPAPLLAVVGGPTGAGKSTLVNSLVRAPVSPVGVLRPTTRTPVLICNPADTARVHRHGLRPIGASLLPLGIAVIDAPDMDSIEEANRPVAEELFAAADLWLFVITATRYADAAAWRHLEVARARGVALAVVLDRVPVESAPEIARHLRELLGEPAPPLFVVPESRLDRQGMLPEKVIAPLRDWLAAVVAGPPAEPEWADEPASTWEPTDWLAPTPPAPFDLSTEPVESGRAEPSLVDDLELPTEPESPTEDGPWGEDESAVEPEAVEPEAIDPEAIEPEAIEPEAIEPEAIEPEAVEPESGVAAETVDRGDGRASARTRNASGRYMAERPAGTASTRPEAAEPVSDEELPDTATPEETIEVTAAAAADGTDDATNPTLDGLDDPTPVGETVDGKSRPTPQPVGAGGPSEGPPTDPGGQA</sequence>
<feature type="compositionally biased region" description="Low complexity" evidence="1">
    <location>
        <begin position="360"/>
        <end position="385"/>
    </location>
</feature>
<dbReference type="EMBL" id="JACHMN010000002">
    <property type="protein sequence ID" value="MBB5870906.1"/>
    <property type="molecule type" value="Genomic_DNA"/>
</dbReference>
<dbReference type="PANTHER" id="PTHR42698">
    <property type="entry name" value="GTPASE ERA"/>
    <property type="match status" value="1"/>
</dbReference>
<feature type="domain" description="G" evidence="2">
    <location>
        <begin position="17"/>
        <end position="117"/>
    </location>
</feature>
<dbReference type="Gene3D" id="3.40.50.300">
    <property type="entry name" value="P-loop containing nucleotide triphosphate hydrolases"/>
    <property type="match status" value="1"/>
</dbReference>
<dbReference type="RefSeq" id="WP_184838610.1">
    <property type="nucleotide sequence ID" value="NZ_JACHMN010000002.1"/>
</dbReference>
<evidence type="ECO:0000313" key="4">
    <source>
        <dbReference type="Proteomes" id="UP000587527"/>
    </source>
</evidence>
<feature type="region of interest" description="Disordered" evidence="1">
    <location>
        <begin position="200"/>
        <end position="427"/>
    </location>
</feature>
<gene>
    <name evidence="3" type="ORF">F4553_004285</name>
</gene>